<keyword evidence="3" id="KW-0539">Nucleus</keyword>
<feature type="compositionally biased region" description="Basic and acidic residues" evidence="4">
    <location>
        <begin position="40"/>
        <end position="49"/>
    </location>
</feature>
<dbReference type="InterPro" id="IPR029190">
    <property type="entry name" value="Rrp14/SURF6_C"/>
</dbReference>
<gene>
    <name evidence="7" type="ORF">BDEG_20540</name>
</gene>
<reference evidence="7 8" key="2">
    <citation type="submission" date="2016-05" db="EMBL/GenBank/DDBJ databases">
        <title>Lineage-specific infection strategies underlie the spectrum of fungal disease in amphibians.</title>
        <authorList>
            <person name="Cuomo C.A."/>
            <person name="Farrer R.A."/>
            <person name="James T."/>
            <person name="Longcore J."/>
            <person name="Birren B."/>
        </authorList>
    </citation>
    <scope>NUCLEOTIDE SEQUENCE [LARGE SCALE GENOMIC DNA]</scope>
    <source>
        <strain evidence="7 8">JEL423</strain>
    </source>
</reference>
<dbReference type="Proteomes" id="UP000077115">
    <property type="component" value="Unassembled WGS sequence"/>
</dbReference>
<feature type="compositionally biased region" description="Basic and acidic residues" evidence="4">
    <location>
        <begin position="183"/>
        <end position="196"/>
    </location>
</feature>
<comment type="similarity">
    <text evidence="2">Belongs to the SURF6 family.</text>
</comment>
<dbReference type="GO" id="GO:0042273">
    <property type="term" value="P:ribosomal large subunit biogenesis"/>
    <property type="evidence" value="ECO:0007669"/>
    <property type="project" value="TreeGrafter"/>
</dbReference>
<feature type="compositionally biased region" description="Basic and acidic residues" evidence="4">
    <location>
        <begin position="300"/>
        <end position="354"/>
    </location>
</feature>
<feature type="region of interest" description="Disordered" evidence="4">
    <location>
        <begin position="297"/>
        <end position="378"/>
    </location>
</feature>
<organism evidence="7 8">
    <name type="scientific">Batrachochytrium dendrobatidis (strain JEL423)</name>
    <dbReference type="NCBI Taxonomy" id="403673"/>
    <lineage>
        <taxon>Eukaryota</taxon>
        <taxon>Fungi</taxon>
        <taxon>Fungi incertae sedis</taxon>
        <taxon>Chytridiomycota</taxon>
        <taxon>Chytridiomycota incertae sedis</taxon>
        <taxon>Chytridiomycetes</taxon>
        <taxon>Rhizophydiales</taxon>
        <taxon>Rhizophydiales incertae sedis</taxon>
        <taxon>Batrachochytrium</taxon>
    </lineage>
</organism>
<feature type="region of interest" description="Disordered" evidence="4">
    <location>
        <begin position="40"/>
        <end position="126"/>
    </location>
</feature>
<dbReference type="GO" id="GO:0042274">
    <property type="term" value="P:ribosomal small subunit biogenesis"/>
    <property type="evidence" value="ECO:0007669"/>
    <property type="project" value="TreeGrafter"/>
</dbReference>
<accession>A0A177W8F0</accession>
<dbReference type="PANTHER" id="PTHR14369:SF0">
    <property type="entry name" value="SURFEIT LOCUS PROTEIN 6"/>
    <property type="match status" value="1"/>
</dbReference>
<dbReference type="EMBL" id="DS022300">
    <property type="protein sequence ID" value="OAJ36359.1"/>
    <property type="molecule type" value="Genomic_DNA"/>
</dbReference>
<dbReference type="VEuPathDB" id="FungiDB:BDEG_20540"/>
<evidence type="ECO:0000256" key="3">
    <source>
        <dbReference type="ARBA" id="ARBA00023242"/>
    </source>
</evidence>
<evidence type="ECO:0000259" key="6">
    <source>
        <dbReference type="Pfam" id="PF15459"/>
    </source>
</evidence>
<dbReference type="GO" id="GO:0003723">
    <property type="term" value="F:RNA binding"/>
    <property type="evidence" value="ECO:0007669"/>
    <property type="project" value="TreeGrafter"/>
</dbReference>
<dbReference type="AlphaFoldDB" id="A0A177W8F0"/>
<feature type="domain" description="Ribosomal RNA-processing protein 14/surfeit locus protein 6 C-terminal" evidence="5">
    <location>
        <begin position="174"/>
        <end position="344"/>
    </location>
</feature>
<dbReference type="InterPro" id="IPR029188">
    <property type="entry name" value="Rrp14_N"/>
</dbReference>
<dbReference type="InterPro" id="IPR007019">
    <property type="entry name" value="SURF6"/>
</dbReference>
<evidence type="ECO:0000256" key="1">
    <source>
        <dbReference type="ARBA" id="ARBA00004123"/>
    </source>
</evidence>
<proteinExistence type="inferred from homology"/>
<dbReference type="eggNOG" id="KOG2885">
    <property type="taxonomic scope" value="Eukaryota"/>
</dbReference>
<feature type="domain" description="Ribosomal RNA-processing protein 14 N-terminal" evidence="6">
    <location>
        <begin position="17"/>
        <end position="81"/>
    </location>
</feature>
<feature type="compositionally biased region" description="Basic and acidic residues" evidence="4">
    <location>
        <begin position="65"/>
        <end position="82"/>
    </location>
</feature>
<evidence type="ECO:0000259" key="5">
    <source>
        <dbReference type="Pfam" id="PF04935"/>
    </source>
</evidence>
<evidence type="ECO:0000313" key="8">
    <source>
        <dbReference type="Proteomes" id="UP000077115"/>
    </source>
</evidence>
<protein>
    <recommendedName>
        <fullName evidence="9">Ribosomal RNA-processing protein 14/surfeit locus protein 6 C-terminal domain-containing protein</fullName>
    </recommendedName>
</protein>
<name>A0A177W8F0_BATDL</name>
<sequence>MVTVAQVTYSIDDIKTRLLDHHECFEALVGMIAPQHYFPPKELDDDAHQGGRFGHNKKNKAPKQSIKEATRKARMTKLDPETPKTVSEIQQKMVQSIQAANEESNQDTDSKVQQPTAMHTAPLSARKMTAATAVELQDRLAKRIQALRDQRNHNHSKDNASSPSVPKTRQDIIEKRKLKKHQRKEDLLKKKDSRKAMDDTMGMDVQKPSHANASKELKMDVSFGKIDFGLEEKKKESIDAVALLKKVEAKKAKLETLKKTDGEKAQKIEEAQSWNKLIKMAEGVKVKDDLQLLKKTVKRQTQEKKKSSGEWKNRQEQVAKEQKQRQDKRQENIQTRIDAKRDRKFGGKKSDGKVGKKVAPAKGQKRPGFEGGVRKSKK</sequence>
<feature type="region of interest" description="Disordered" evidence="4">
    <location>
        <begin position="148"/>
        <end position="196"/>
    </location>
</feature>
<dbReference type="PANTHER" id="PTHR14369">
    <property type="entry name" value="SURFEIT LOCUS PROTEIN 6"/>
    <property type="match status" value="1"/>
</dbReference>
<evidence type="ECO:0000313" key="7">
    <source>
        <dbReference type="EMBL" id="OAJ36359.1"/>
    </source>
</evidence>
<evidence type="ECO:0008006" key="9">
    <source>
        <dbReference type="Google" id="ProtNLM"/>
    </source>
</evidence>
<evidence type="ECO:0000256" key="4">
    <source>
        <dbReference type="SAM" id="MobiDB-lite"/>
    </source>
</evidence>
<reference evidence="7 8" key="1">
    <citation type="submission" date="2006-10" db="EMBL/GenBank/DDBJ databases">
        <title>The Genome Sequence of Batrachochytrium dendrobatidis JEL423.</title>
        <authorList>
            <consortium name="The Broad Institute Genome Sequencing Platform"/>
            <person name="Birren B."/>
            <person name="Lander E."/>
            <person name="Galagan J."/>
            <person name="Cuomo C."/>
            <person name="Devon K."/>
            <person name="Jaffe D."/>
            <person name="Butler J."/>
            <person name="Alvarez P."/>
            <person name="Gnerre S."/>
            <person name="Grabherr M."/>
            <person name="Kleber M."/>
            <person name="Mauceli E."/>
            <person name="Brockman W."/>
            <person name="Young S."/>
            <person name="LaButti K."/>
            <person name="Sykes S."/>
            <person name="DeCaprio D."/>
            <person name="Crawford M."/>
            <person name="Koehrsen M."/>
            <person name="Engels R."/>
            <person name="Montgomery P."/>
            <person name="Pearson M."/>
            <person name="Howarth C."/>
            <person name="Larson L."/>
            <person name="White J."/>
            <person name="O'Leary S."/>
            <person name="Kodira C."/>
            <person name="Zeng Q."/>
            <person name="Yandava C."/>
            <person name="Alvarado L."/>
            <person name="Longcore J."/>
            <person name="James T."/>
        </authorList>
    </citation>
    <scope>NUCLEOTIDE SEQUENCE [LARGE SCALE GENOMIC DNA]</scope>
    <source>
        <strain evidence="7 8">JEL423</strain>
    </source>
</reference>
<evidence type="ECO:0000256" key="2">
    <source>
        <dbReference type="ARBA" id="ARBA00005904"/>
    </source>
</evidence>
<dbReference type="STRING" id="403673.A0A177W8F0"/>
<dbReference type="GO" id="GO:0005730">
    <property type="term" value="C:nucleolus"/>
    <property type="evidence" value="ECO:0007669"/>
    <property type="project" value="TreeGrafter"/>
</dbReference>
<dbReference type="Pfam" id="PF15459">
    <property type="entry name" value="RRP14"/>
    <property type="match status" value="1"/>
</dbReference>
<dbReference type="Pfam" id="PF04935">
    <property type="entry name" value="SURF6"/>
    <property type="match status" value="1"/>
</dbReference>
<feature type="compositionally biased region" description="Basic and acidic residues" evidence="4">
    <location>
        <begin position="148"/>
        <end position="158"/>
    </location>
</feature>
<dbReference type="GO" id="GO:0003677">
    <property type="term" value="F:DNA binding"/>
    <property type="evidence" value="ECO:0007669"/>
    <property type="project" value="TreeGrafter"/>
</dbReference>
<comment type="subcellular location">
    <subcellularLocation>
        <location evidence="1">Nucleus</location>
    </subcellularLocation>
</comment>
<feature type="compositionally biased region" description="Polar residues" evidence="4">
    <location>
        <begin position="84"/>
        <end position="103"/>
    </location>
</feature>